<keyword evidence="4 11" id="KW-0547">Nucleotide-binding</keyword>
<keyword evidence="7" id="KW-0460">Magnesium</keyword>
<dbReference type="GO" id="GO:0004715">
    <property type="term" value="F:non-membrane spanning protein tyrosine kinase activity"/>
    <property type="evidence" value="ECO:0007669"/>
    <property type="project" value="UniProtKB-EC"/>
</dbReference>
<dbReference type="GO" id="GO:0005524">
    <property type="term" value="F:ATP binding"/>
    <property type="evidence" value="ECO:0007669"/>
    <property type="project" value="UniProtKB-UniRule"/>
</dbReference>
<evidence type="ECO:0000256" key="10">
    <source>
        <dbReference type="ARBA" id="ARBA00067836"/>
    </source>
</evidence>
<protein>
    <recommendedName>
        <fullName evidence="10">Wee1-like protein kinase</fullName>
        <ecNumber evidence="1">2.7.10.2</ecNumber>
    </recommendedName>
</protein>
<evidence type="ECO:0000256" key="2">
    <source>
        <dbReference type="ARBA" id="ARBA00022679"/>
    </source>
</evidence>
<dbReference type="GO" id="GO:1902750">
    <property type="term" value="P:negative regulation of cell cycle G2/M phase transition"/>
    <property type="evidence" value="ECO:0007669"/>
    <property type="project" value="EnsemblPlants"/>
</dbReference>
<dbReference type="PROSITE" id="PS00108">
    <property type="entry name" value="PROTEIN_KINASE_ST"/>
    <property type="match status" value="1"/>
</dbReference>
<dbReference type="SMART" id="SM00220">
    <property type="entry name" value="S_TKc"/>
    <property type="match status" value="1"/>
</dbReference>
<accession>A0A803NQJ3</accession>
<feature type="compositionally biased region" description="Low complexity" evidence="13">
    <location>
        <begin position="161"/>
        <end position="173"/>
    </location>
</feature>
<feature type="domain" description="Protein kinase" evidence="14">
    <location>
        <begin position="411"/>
        <end position="653"/>
    </location>
</feature>
<evidence type="ECO:0000256" key="3">
    <source>
        <dbReference type="ARBA" id="ARBA00022723"/>
    </source>
</evidence>
<evidence type="ECO:0000256" key="12">
    <source>
        <dbReference type="SAM" id="Coils"/>
    </source>
</evidence>
<keyword evidence="2" id="KW-0808">Transferase</keyword>
<keyword evidence="6 11" id="KW-0067">ATP-binding</keyword>
<name>A0A803NQJ3_CANSA</name>
<evidence type="ECO:0000259" key="14">
    <source>
        <dbReference type="PROSITE" id="PS50011"/>
    </source>
</evidence>
<dbReference type="EnsemblPlants" id="evm.model.01.734">
    <property type="protein sequence ID" value="cds.evm.model.01.734"/>
    <property type="gene ID" value="evm.TU.01.734"/>
</dbReference>
<keyword evidence="16" id="KW-1185">Reference proteome</keyword>
<dbReference type="AlphaFoldDB" id="A0A803NQJ3"/>
<evidence type="ECO:0000256" key="1">
    <source>
        <dbReference type="ARBA" id="ARBA00011903"/>
    </source>
</evidence>
<evidence type="ECO:0000256" key="5">
    <source>
        <dbReference type="ARBA" id="ARBA00022777"/>
    </source>
</evidence>
<reference evidence="15" key="1">
    <citation type="submission" date="2018-11" db="EMBL/GenBank/DDBJ databases">
        <authorList>
            <person name="Grassa J C."/>
        </authorList>
    </citation>
    <scope>NUCLEOTIDE SEQUENCE [LARGE SCALE GENOMIC DNA]</scope>
</reference>
<organism evidence="15 16">
    <name type="scientific">Cannabis sativa</name>
    <name type="common">Hemp</name>
    <name type="synonym">Marijuana</name>
    <dbReference type="NCBI Taxonomy" id="3483"/>
    <lineage>
        <taxon>Eukaryota</taxon>
        <taxon>Viridiplantae</taxon>
        <taxon>Streptophyta</taxon>
        <taxon>Embryophyta</taxon>
        <taxon>Tracheophyta</taxon>
        <taxon>Spermatophyta</taxon>
        <taxon>Magnoliopsida</taxon>
        <taxon>eudicotyledons</taxon>
        <taxon>Gunneridae</taxon>
        <taxon>Pentapetalae</taxon>
        <taxon>rosids</taxon>
        <taxon>fabids</taxon>
        <taxon>Rosales</taxon>
        <taxon>Cannabaceae</taxon>
        <taxon>Cannabis</taxon>
    </lineage>
</organism>
<dbReference type="GO" id="GO:0005634">
    <property type="term" value="C:nucleus"/>
    <property type="evidence" value="ECO:0007669"/>
    <property type="project" value="TreeGrafter"/>
</dbReference>
<sequence length="662" mass="74851">MYFYFTLLSYSWLTGTKEITKMGGYAHDYFIAMDIQANHHSFQIVKPFFRPLLTLELRSRAQKIVRLSKEASASLHICQRGKLLQVRTLSIHYRKRKEGNSSTHKYLDKTHRQASLVQGGKTPPAKGAVLDALINGTQVLQRDIVDLDDPTPQFTEQTAETPSSTRPHTTPTSKPRRYFQAHVPLSSIGKKAKEMVAHGEMKELEKKVGQLGEVNKFLSIVNNKVVKLEKELVDQAKVDKLEKALEGETKRVKELEDEREGFRRLNYNLTDQVDELAKSLKESMPCPKSPEKLNTIKSKRRRQDDFSLNPLSPTLSDIQEMVEFENDDCDVDEVKMENITASGTKRVQSYVSQSAVALRCRVMPPPCIKNPYIKAASGMGMDPFGNQRSKCADLFAATIGGNGLSRYHTDFHEIEFIGSGNFSRVLKVLKRIDGCLYAVKHSIKQLHQDSERRKALMEVQCLGALGSHENIVGYYSSWFENEQLYIQMELCDCSLSINGSHQLLSETEVLEAVHQIAKALQFIHERGIVHLDVKPDNIYVKNGVYKLGDFGCATLIDKSLPIEEGDARYMPQEVLNERYDHLEKVDIFSLGICMLELIRGSSLPESGRLNVKEGKLPLLPGRSLHLQNLIKAMVDPDPIKRPSAKDLVENPLFRKAPQNART</sequence>
<dbReference type="FunFam" id="3.30.200.20:FF:000356">
    <property type="entry name" value="WEE protein kinase"/>
    <property type="match status" value="1"/>
</dbReference>
<dbReference type="Gramene" id="evm.model.01.734">
    <property type="protein sequence ID" value="cds.evm.model.01.734"/>
    <property type="gene ID" value="evm.TU.01.734"/>
</dbReference>
<evidence type="ECO:0000256" key="6">
    <source>
        <dbReference type="ARBA" id="ARBA00022840"/>
    </source>
</evidence>
<evidence type="ECO:0000313" key="15">
    <source>
        <dbReference type="EnsemblPlants" id="cds.evm.model.01.734"/>
    </source>
</evidence>
<dbReference type="PANTHER" id="PTHR11042:SF185">
    <property type="entry name" value="WEE1-LIKE PROTEIN KINASE"/>
    <property type="match status" value="1"/>
</dbReference>
<feature type="binding site" evidence="11">
    <location>
        <position position="440"/>
    </location>
    <ligand>
        <name>ATP</name>
        <dbReference type="ChEBI" id="CHEBI:30616"/>
    </ligand>
</feature>
<dbReference type="EMBL" id="UZAU01000018">
    <property type="status" value="NOT_ANNOTATED_CDS"/>
    <property type="molecule type" value="Genomic_DNA"/>
</dbReference>
<keyword evidence="8" id="KW-0829">Tyrosine-protein kinase</keyword>
<dbReference type="FunFam" id="1.10.510.10:FF:000531">
    <property type="entry name" value="Wee1-like protein kinase"/>
    <property type="match status" value="1"/>
</dbReference>
<dbReference type="PROSITE" id="PS00107">
    <property type="entry name" value="PROTEIN_KINASE_ATP"/>
    <property type="match status" value="1"/>
</dbReference>
<dbReference type="Gene3D" id="3.30.200.20">
    <property type="entry name" value="Phosphorylase Kinase, domain 1"/>
    <property type="match status" value="1"/>
</dbReference>
<reference evidence="15" key="2">
    <citation type="submission" date="2021-03" db="UniProtKB">
        <authorList>
            <consortium name="EnsemblPlants"/>
        </authorList>
    </citation>
    <scope>IDENTIFICATION</scope>
</reference>
<dbReference type="InterPro" id="IPR000719">
    <property type="entry name" value="Prot_kinase_dom"/>
</dbReference>
<proteinExistence type="inferred from homology"/>
<dbReference type="Gene3D" id="1.10.510.10">
    <property type="entry name" value="Transferase(Phosphotransferase) domain 1"/>
    <property type="match status" value="1"/>
</dbReference>
<evidence type="ECO:0000313" key="16">
    <source>
        <dbReference type="Proteomes" id="UP000596661"/>
    </source>
</evidence>
<dbReference type="InterPro" id="IPR008271">
    <property type="entry name" value="Ser/Thr_kinase_AS"/>
</dbReference>
<evidence type="ECO:0000256" key="9">
    <source>
        <dbReference type="ARBA" id="ARBA00037982"/>
    </source>
</evidence>
<evidence type="ECO:0000256" key="7">
    <source>
        <dbReference type="ARBA" id="ARBA00022842"/>
    </source>
</evidence>
<dbReference type="Proteomes" id="UP000596661">
    <property type="component" value="Chromosome 1"/>
</dbReference>
<keyword evidence="12" id="KW-0175">Coiled coil</keyword>
<dbReference type="PROSITE" id="PS50011">
    <property type="entry name" value="PROTEIN_KINASE_DOM"/>
    <property type="match status" value="1"/>
</dbReference>
<evidence type="ECO:0000256" key="8">
    <source>
        <dbReference type="ARBA" id="ARBA00023137"/>
    </source>
</evidence>
<evidence type="ECO:0000256" key="11">
    <source>
        <dbReference type="PROSITE-ProRule" id="PRU10141"/>
    </source>
</evidence>
<dbReference type="InterPro" id="IPR017441">
    <property type="entry name" value="Protein_kinase_ATP_BS"/>
</dbReference>
<evidence type="ECO:0000256" key="13">
    <source>
        <dbReference type="SAM" id="MobiDB-lite"/>
    </source>
</evidence>
<feature type="region of interest" description="Disordered" evidence="13">
    <location>
        <begin position="641"/>
        <end position="662"/>
    </location>
</feature>
<evidence type="ECO:0000256" key="4">
    <source>
        <dbReference type="ARBA" id="ARBA00022741"/>
    </source>
</evidence>
<feature type="coiled-coil region" evidence="12">
    <location>
        <begin position="238"/>
        <end position="272"/>
    </location>
</feature>
<dbReference type="PANTHER" id="PTHR11042">
    <property type="entry name" value="EUKARYOTIC TRANSLATION INITIATION FACTOR 2-ALPHA KINASE EIF2-ALPHA KINASE -RELATED"/>
    <property type="match status" value="1"/>
</dbReference>
<dbReference type="EC" id="2.7.10.2" evidence="1"/>
<dbReference type="InterPro" id="IPR011009">
    <property type="entry name" value="Kinase-like_dom_sf"/>
</dbReference>
<dbReference type="InterPro" id="IPR050339">
    <property type="entry name" value="CC_SR_Kinase"/>
</dbReference>
<dbReference type="GO" id="GO:0046872">
    <property type="term" value="F:metal ion binding"/>
    <property type="evidence" value="ECO:0007669"/>
    <property type="project" value="UniProtKB-KW"/>
</dbReference>
<keyword evidence="3" id="KW-0479">Metal-binding</keyword>
<dbReference type="SUPFAM" id="SSF56112">
    <property type="entry name" value="Protein kinase-like (PK-like)"/>
    <property type="match status" value="1"/>
</dbReference>
<feature type="region of interest" description="Disordered" evidence="13">
    <location>
        <begin position="150"/>
        <end position="177"/>
    </location>
</feature>
<dbReference type="Pfam" id="PF00069">
    <property type="entry name" value="Pkinase"/>
    <property type="match status" value="1"/>
</dbReference>
<comment type="similarity">
    <text evidence="9">Belongs to the protein kinase superfamily. Ser/Thr protein kinase family. GCN2 subfamily.</text>
</comment>
<keyword evidence="5" id="KW-0418">Kinase</keyword>
<dbReference type="GO" id="GO:0005737">
    <property type="term" value="C:cytoplasm"/>
    <property type="evidence" value="ECO:0007669"/>
    <property type="project" value="TreeGrafter"/>
</dbReference>